<reference evidence="2" key="1">
    <citation type="submission" date="2016-01" db="EMBL/GenBank/DDBJ databases">
        <authorList>
            <person name="Peeters C."/>
        </authorList>
    </citation>
    <scope>NUCLEOTIDE SEQUENCE</scope>
    <source>
        <strain evidence="2">LMG 29321</strain>
    </source>
</reference>
<feature type="domain" description="AAA" evidence="1">
    <location>
        <begin position="11"/>
        <end position="81"/>
    </location>
</feature>
<keyword evidence="3" id="KW-1185">Reference proteome</keyword>
<dbReference type="SUPFAM" id="SSF52540">
    <property type="entry name" value="P-loop containing nucleoside triphosphate hydrolases"/>
    <property type="match status" value="1"/>
</dbReference>
<gene>
    <name evidence="2" type="ORF">AWB78_08187</name>
</gene>
<proteinExistence type="predicted"/>
<dbReference type="CDD" id="cd02042">
    <property type="entry name" value="ParAB_family"/>
    <property type="match status" value="1"/>
</dbReference>
<dbReference type="EMBL" id="FCOX02000128">
    <property type="protein sequence ID" value="SAL06678.1"/>
    <property type="molecule type" value="Genomic_DNA"/>
</dbReference>
<comment type="caution">
    <text evidence="2">The sequence shown here is derived from an EMBL/GenBank/DDBJ whole genome shotgun (WGS) entry which is preliminary data.</text>
</comment>
<organism evidence="2 3">
    <name type="scientific">Caballeronia calidae</name>
    <dbReference type="NCBI Taxonomy" id="1777139"/>
    <lineage>
        <taxon>Bacteria</taxon>
        <taxon>Pseudomonadati</taxon>
        <taxon>Pseudomonadota</taxon>
        <taxon>Betaproteobacteria</taxon>
        <taxon>Burkholderiales</taxon>
        <taxon>Burkholderiaceae</taxon>
        <taxon>Caballeronia</taxon>
    </lineage>
</organism>
<dbReference type="Proteomes" id="UP000071859">
    <property type="component" value="Unassembled WGS sequence"/>
</dbReference>
<dbReference type="Pfam" id="PF13614">
    <property type="entry name" value="AAA_31"/>
    <property type="match status" value="1"/>
</dbReference>
<sequence>MQTSPFATTGALKKCLDVLGDAYDVVIVDTPPSLDFLTANAMFAADVVFVPVESGSKLSLVGTDDMLQFIRDAQGVNPRLQFGAAILTRHDARKKMCKITASAVKDFYGRVLDANSVIGRGACGHIPRYRQMADK</sequence>
<dbReference type="Gene3D" id="3.40.50.300">
    <property type="entry name" value="P-loop containing nucleotide triphosphate hydrolases"/>
    <property type="match status" value="1"/>
</dbReference>
<dbReference type="InterPro" id="IPR027417">
    <property type="entry name" value="P-loop_NTPase"/>
</dbReference>
<name>A0A158EIL4_9BURK</name>
<evidence type="ECO:0000313" key="3">
    <source>
        <dbReference type="Proteomes" id="UP000071859"/>
    </source>
</evidence>
<dbReference type="PANTHER" id="PTHR13696:SF99">
    <property type="entry name" value="COBYRINIC ACID AC-DIAMIDE SYNTHASE"/>
    <property type="match status" value="1"/>
</dbReference>
<dbReference type="InterPro" id="IPR050678">
    <property type="entry name" value="DNA_Partitioning_ATPase"/>
</dbReference>
<evidence type="ECO:0000313" key="2">
    <source>
        <dbReference type="EMBL" id="SAL06678.1"/>
    </source>
</evidence>
<evidence type="ECO:0000259" key="1">
    <source>
        <dbReference type="Pfam" id="PF13614"/>
    </source>
</evidence>
<protein>
    <submittedName>
        <fullName evidence="2">Cobyrinic acid ac-diamide synthase</fullName>
    </submittedName>
</protein>
<dbReference type="InterPro" id="IPR025669">
    <property type="entry name" value="AAA_dom"/>
</dbReference>
<dbReference type="AlphaFoldDB" id="A0A158EIL4"/>
<accession>A0A158EIL4</accession>
<dbReference type="PANTHER" id="PTHR13696">
    <property type="entry name" value="P-LOOP CONTAINING NUCLEOSIDE TRIPHOSPHATE HYDROLASE"/>
    <property type="match status" value="1"/>
</dbReference>